<evidence type="ECO:0000313" key="5">
    <source>
        <dbReference type="Proteomes" id="UP000256541"/>
    </source>
</evidence>
<accession>A0A3E0VRR4</accession>
<dbReference type="SUPFAM" id="SSF53474">
    <property type="entry name" value="alpha/beta-Hydrolases"/>
    <property type="match status" value="1"/>
</dbReference>
<feature type="compositionally biased region" description="Low complexity" evidence="2">
    <location>
        <begin position="74"/>
        <end position="84"/>
    </location>
</feature>
<gene>
    <name evidence="4" type="ORF">B7R22_14965</name>
</gene>
<protein>
    <recommendedName>
        <fullName evidence="3">Alpha/beta hydrolase fold-3 domain-containing protein</fullName>
    </recommendedName>
</protein>
<feature type="compositionally biased region" description="Low complexity" evidence="2">
    <location>
        <begin position="407"/>
        <end position="417"/>
    </location>
</feature>
<feature type="region of interest" description="Disordered" evidence="2">
    <location>
        <begin position="51"/>
        <end position="417"/>
    </location>
</feature>
<dbReference type="EMBL" id="NBXB01000041">
    <property type="protein sequence ID" value="RFA12566.1"/>
    <property type="molecule type" value="Genomic_DNA"/>
</dbReference>
<evidence type="ECO:0000256" key="1">
    <source>
        <dbReference type="ARBA" id="ARBA00022801"/>
    </source>
</evidence>
<feature type="compositionally biased region" description="Basic and acidic residues" evidence="2">
    <location>
        <begin position="270"/>
        <end position="283"/>
    </location>
</feature>
<dbReference type="AlphaFoldDB" id="A0A3E0VRR4"/>
<proteinExistence type="predicted"/>
<feature type="compositionally biased region" description="Basic residues" evidence="2">
    <location>
        <begin position="394"/>
        <end position="404"/>
    </location>
</feature>
<feature type="compositionally biased region" description="Low complexity" evidence="2">
    <location>
        <begin position="167"/>
        <end position="176"/>
    </location>
</feature>
<feature type="domain" description="Alpha/beta hydrolase fold-3" evidence="3">
    <location>
        <begin position="612"/>
        <end position="821"/>
    </location>
</feature>
<feature type="compositionally biased region" description="Basic residues" evidence="2">
    <location>
        <begin position="85"/>
        <end position="102"/>
    </location>
</feature>
<evidence type="ECO:0000256" key="2">
    <source>
        <dbReference type="SAM" id="MobiDB-lite"/>
    </source>
</evidence>
<name>A0A3E0VRR4_9MICO</name>
<organism evidence="4 5">
    <name type="scientific">Subtercola boreus</name>
    <dbReference type="NCBI Taxonomy" id="120213"/>
    <lineage>
        <taxon>Bacteria</taxon>
        <taxon>Bacillati</taxon>
        <taxon>Actinomycetota</taxon>
        <taxon>Actinomycetes</taxon>
        <taxon>Micrococcales</taxon>
        <taxon>Microbacteriaceae</taxon>
        <taxon>Subtercola</taxon>
    </lineage>
</organism>
<evidence type="ECO:0000313" key="4">
    <source>
        <dbReference type="EMBL" id="RFA12566.1"/>
    </source>
</evidence>
<feature type="compositionally biased region" description="Basic residues" evidence="2">
    <location>
        <begin position="333"/>
        <end position="344"/>
    </location>
</feature>
<dbReference type="PANTHER" id="PTHR48081:SF8">
    <property type="entry name" value="ALPHA_BETA HYDROLASE FOLD-3 DOMAIN-CONTAINING PROTEIN-RELATED"/>
    <property type="match status" value="1"/>
</dbReference>
<dbReference type="Proteomes" id="UP000256541">
    <property type="component" value="Unassembled WGS sequence"/>
</dbReference>
<reference evidence="4 5" key="1">
    <citation type="submission" date="2017-04" db="EMBL/GenBank/DDBJ databases">
        <title>Comparative genome analysis of Subtercola boreus.</title>
        <authorList>
            <person name="Cho Y.-J."/>
            <person name="Cho A."/>
            <person name="Kim O.-S."/>
            <person name="Lee J.-I."/>
        </authorList>
    </citation>
    <scope>NUCLEOTIDE SEQUENCE [LARGE SCALE GENOMIC DNA]</scope>
    <source>
        <strain evidence="4 5">P27479</strain>
    </source>
</reference>
<dbReference type="GO" id="GO:0016787">
    <property type="term" value="F:hydrolase activity"/>
    <property type="evidence" value="ECO:0007669"/>
    <property type="project" value="UniProtKB-KW"/>
</dbReference>
<dbReference type="InterPro" id="IPR013094">
    <property type="entry name" value="AB_hydrolase_3"/>
</dbReference>
<evidence type="ECO:0000259" key="3">
    <source>
        <dbReference type="Pfam" id="PF07859"/>
    </source>
</evidence>
<comment type="caution">
    <text evidence="4">The sequence shown here is derived from an EMBL/GenBank/DDBJ whole genome shotgun (WGS) entry which is preliminary data.</text>
</comment>
<sequence>MWGATIPRRRRSSPGSAAVRCTVTRSIGARCRQGCRRMPGWPQIARKTQRETTCDRPEYNTSAREPPRAGGAGAVAAQHPAVVAAHRRRRRRRGRHRGHGRRSVCGAEPHAAGRRPELSRRRAVAGGLGREFRDRRRRGGLRHARADPRTPGTTRGAAAHRARRPRTPGAARQPRTGHADEDVRAGLGARAGRSRASGRHIPPARHPADAGRPGHRPAPLHLGRRSRQGGVPRTPGRASGDLGQPQRRRPAPVAQPPEARRQGDGVPQPARDRVHRIAPERGEGAAALAAPRPRTPAVHRRRHDRRDARHPGPAGTARGPGDPVATHPGPSSGRRRHRGARCRVARTGPHPPPALPVARRKRVGVCDAPRARGECPTGRARRRSARDGRDGQPHRRLGTRRPRSGTRAPTSLAARAPARAGRLAALRAHRFPIGARASPQAPVARAERRCPVGLQRGSGVGQGSAVAATVGRSWARCGQRRQRHLRHQRRQCHPMTAIPRRVRAWGWVMDRFPSMHIATMSPAEIAHNQTMQHVPAFARRLLFGTRHRGVLVDDRSLPTPAGDLPVRIYRPAPGMPLAGARARRAIAAPDTLATPAAPRPGTPPAAALPIALYFHGGGWTLFGALDMCDWLPSRVAVELGAIVIAVDYRLAPEHPFPAAVDDAYSALEWAAANAVALGGDPDRLAVFGDSAGGNLAAVLTQLSRDRGGPPIAAQGLIYPVTDTDLDDRSMRQNARKPVLHQTDMRRFFDLYLGDGPADPVRSDARAAPLLTEDLSGLPPALLQLAAHDVLRDQGIRYAERLVDAGVLTEVLIYPEATHGWVTYPGIMAVSRRASNDLVRFLRTHT</sequence>
<dbReference type="PANTHER" id="PTHR48081">
    <property type="entry name" value="AB HYDROLASE SUPERFAMILY PROTEIN C4A8.06C"/>
    <property type="match status" value="1"/>
</dbReference>
<dbReference type="InterPro" id="IPR029058">
    <property type="entry name" value="AB_hydrolase_fold"/>
</dbReference>
<feature type="compositionally biased region" description="Low complexity" evidence="2">
    <location>
        <begin position="284"/>
        <end position="296"/>
    </location>
</feature>
<dbReference type="Pfam" id="PF07859">
    <property type="entry name" value="Abhydrolase_3"/>
    <property type="match status" value="1"/>
</dbReference>
<keyword evidence="1" id="KW-0378">Hydrolase</keyword>
<dbReference type="InterPro" id="IPR050300">
    <property type="entry name" value="GDXG_lipolytic_enzyme"/>
</dbReference>
<dbReference type="Gene3D" id="3.40.50.1820">
    <property type="entry name" value="alpha/beta hydrolase"/>
    <property type="match status" value="1"/>
</dbReference>